<dbReference type="PROSITE" id="PS51257">
    <property type="entry name" value="PROKAR_LIPOPROTEIN"/>
    <property type="match status" value="1"/>
</dbReference>
<feature type="signal peptide" evidence="1">
    <location>
        <begin position="1"/>
        <end position="23"/>
    </location>
</feature>
<keyword evidence="1" id="KW-0732">Signal</keyword>
<evidence type="ECO:0000256" key="1">
    <source>
        <dbReference type="SAM" id="SignalP"/>
    </source>
</evidence>
<reference evidence="2" key="1">
    <citation type="submission" date="2020-10" db="EMBL/GenBank/DDBJ databases">
        <authorList>
            <person name="Gilroy R."/>
        </authorList>
    </citation>
    <scope>NUCLEOTIDE SEQUENCE</scope>
    <source>
        <strain evidence="2">11687</strain>
    </source>
</reference>
<reference evidence="2" key="2">
    <citation type="journal article" date="2021" name="PeerJ">
        <title>Extensive microbial diversity within the chicken gut microbiome revealed by metagenomics and culture.</title>
        <authorList>
            <person name="Gilroy R."/>
            <person name="Ravi A."/>
            <person name="Getino M."/>
            <person name="Pursley I."/>
            <person name="Horton D.L."/>
            <person name="Alikhan N.F."/>
            <person name="Baker D."/>
            <person name="Gharbi K."/>
            <person name="Hall N."/>
            <person name="Watson M."/>
            <person name="Adriaenssens E.M."/>
            <person name="Foster-Nyarko E."/>
            <person name="Jarju S."/>
            <person name="Secka A."/>
            <person name="Antonio M."/>
            <person name="Oren A."/>
            <person name="Chaudhuri R.R."/>
            <person name="La Ragione R."/>
            <person name="Hildebrand F."/>
            <person name="Pallen M.J."/>
        </authorList>
    </citation>
    <scope>NUCLEOTIDE SEQUENCE</scope>
    <source>
        <strain evidence="2">11687</strain>
    </source>
</reference>
<proteinExistence type="predicted"/>
<evidence type="ECO:0000313" key="2">
    <source>
        <dbReference type="EMBL" id="HIU59582.1"/>
    </source>
</evidence>
<evidence type="ECO:0000313" key="3">
    <source>
        <dbReference type="Proteomes" id="UP000824081"/>
    </source>
</evidence>
<dbReference type="EMBL" id="DVMZ01000150">
    <property type="protein sequence ID" value="HIU59582.1"/>
    <property type="molecule type" value="Genomic_DNA"/>
</dbReference>
<protein>
    <submittedName>
        <fullName evidence="2">Uncharacterized protein</fullName>
    </submittedName>
</protein>
<comment type="caution">
    <text evidence="2">The sequence shown here is derived from an EMBL/GenBank/DDBJ whole genome shotgun (WGS) entry which is preliminary data.</text>
</comment>
<name>A0A9D1MFY2_9FIRM</name>
<feature type="non-terminal residue" evidence="2">
    <location>
        <position position="1138"/>
    </location>
</feature>
<organism evidence="2 3">
    <name type="scientific">Candidatus Scatosoma pullistercoris</name>
    <dbReference type="NCBI Taxonomy" id="2840934"/>
    <lineage>
        <taxon>Bacteria</taxon>
        <taxon>Bacillati</taxon>
        <taxon>Bacillota</taxon>
        <taxon>Clostridia</taxon>
        <taxon>Candidatus Scatosoma</taxon>
    </lineage>
</organism>
<sequence>MKRLGKKLACALLCCGIAGCAVAGMACCGKEKEESYLFENYSESIAAEIGRECMIPEVSLQGGELRDISVYRGESKIAVADGKFVPDSFESYTIVYSFVIDGTEVVKKTMVTVEDTQGPEISLELSAEQVVAGAEVSVSASAEDPSGPCRVSVTVSDPFGWETELSEGGSFIAGTEGYWVVTATAQDAKGFRNNLSKRVLAVGEAYGVVNLFNSSDSAENAQAEGGSLSFAAGEEYEGGGALKFVPAEREATLFFPSSADLAQEFDLLKFDLLFDAYKEAEFSFGLRTESGDKLLKKEIVSPDVRSSIKVSMADISAAAAEERVLGFWLSYCGDDVAKETLYIDGIRFAYDDLYVTEGDTVDLAVFDGNGLYRTSVEEGGKALESLSFVCEDTGIYTYNYKISLDGVKDTEFTRNVYVRPAAEYGIASRFDDETDVLDLSAQGVEYGITAENSVNGTAAYMRYGSELSGAKLTFTSERLRDAGNFDYLSVELYLDTESPHEVEINGIKTTLSAGSGWKTLYIPLTKEAIDTLVFSVDNASSSENGTLYIDEIFFGWNAIESGVGYETEIRIEADDRYEVSYFTDDSDAELTGSVFKANAAGTYTVEYLIQEKGTQRQSRIERTIIVYDWPDYGDYFGGVSSDNADDYLRAIDYEKDEPLPLYGVEAEGEFEGLSWFETNCQWPLAYFENKAALNQLRVFDAIELEIYYVGSNAHIFYLSRDKVGADNAATVQYNNTKPNQWNTIVLEKGTTEYRQLFGTAFDDQAYSSNLCFFFRNTDSGQENLRVYVRAIRGVFRDKVVGTNESIDIGLGKTESECQVSGGTLDGTVFRAENPGEYTVTYTFSGYGMAITQIERKIKVVTYTIQVPDDEMKSLNTWYVPAAVNASDESGTLYNTVVAVTAPDGSEIKDAGNGFELAQEGVYTISYRCGSVVASYQVTVVVVEYVSMETPENIDTTVGEVIRIVGAEVTDTLGGKFEADVRVTDASDKEVYIAPDGTFFARTAGEYTVTHTLGELVKTAKLTIAQGDREIGEIFDFDKLSGADINQYFNWQADRGTVSADSSVTATGSATSLKVTAENPNRGLYWYYGSKDTVASSTLDIKNISDYEYIVIQIYVPANVVAEGVSTGVTLSSWGDNGK</sequence>
<dbReference type="Proteomes" id="UP000824081">
    <property type="component" value="Unassembled WGS sequence"/>
</dbReference>
<dbReference type="AlphaFoldDB" id="A0A9D1MFY2"/>
<feature type="chain" id="PRO_5038408720" evidence="1">
    <location>
        <begin position="24"/>
        <end position="1138"/>
    </location>
</feature>
<gene>
    <name evidence="2" type="ORF">IAC57_05700</name>
</gene>
<accession>A0A9D1MFY2</accession>